<proteinExistence type="predicted"/>
<evidence type="ECO:0000313" key="5">
    <source>
        <dbReference type="Proteomes" id="UP000531594"/>
    </source>
</evidence>
<dbReference type="Proteomes" id="UP000531594">
    <property type="component" value="Unassembled WGS sequence"/>
</dbReference>
<gene>
    <name evidence="4" type="ORF">HNR53_003135</name>
</gene>
<dbReference type="SUPFAM" id="SSF46894">
    <property type="entry name" value="C-terminal effector domain of the bipartite response regulators"/>
    <property type="match status" value="1"/>
</dbReference>
<dbReference type="Pfam" id="PF00196">
    <property type="entry name" value="GerE"/>
    <property type="match status" value="1"/>
</dbReference>
<evidence type="ECO:0000256" key="1">
    <source>
        <dbReference type="ARBA" id="ARBA00023015"/>
    </source>
</evidence>
<keyword evidence="2" id="KW-0804">Transcription</keyword>
<dbReference type="RefSeq" id="WP_184527511.1">
    <property type="nucleotide sequence ID" value="NZ_JACHGK010000011.1"/>
</dbReference>
<dbReference type="GO" id="GO:0003677">
    <property type="term" value="F:DNA binding"/>
    <property type="evidence" value="ECO:0007669"/>
    <property type="project" value="UniProtKB-KW"/>
</dbReference>
<sequence>MNKQEIENFLKNYHWMINTIKISRETLHEPNSRLTAQYGIEASLPKAQGTTSDPVLSEVVRRNKYWTSVKKYEKKVMEIQSRIHVITDEREYEVLNWILDGKGYRWIARHMGLSETHIRRIKDSIVDKLIKVSQMSQTA</sequence>
<comment type="caution">
    <text evidence="4">The sequence shown here is derived from an EMBL/GenBank/DDBJ whole genome shotgun (WGS) entry which is preliminary data.</text>
</comment>
<dbReference type="GO" id="GO:0006355">
    <property type="term" value="P:regulation of DNA-templated transcription"/>
    <property type="evidence" value="ECO:0007669"/>
    <property type="project" value="InterPro"/>
</dbReference>
<dbReference type="EMBL" id="JACHGK010000011">
    <property type="protein sequence ID" value="MBB6446476.1"/>
    <property type="molecule type" value="Genomic_DNA"/>
</dbReference>
<evidence type="ECO:0000259" key="3">
    <source>
        <dbReference type="Pfam" id="PF00196"/>
    </source>
</evidence>
<feature type="domain" description="HTH luxR-type" evidence="3">
    <location>
        <begin position="89"/>
        <end position="129"/>
    </location>
</feature>
<dbReference type="InterPro" id="IPR036388">
    <property type="entry name" value="WH-like_DNA-bd_sf"/>
</dbReference>
<name>A0A7X0HTG2_9BACI</name>
<accession>A0A7X0HTG2</accession>
<evidence type="ECO:0000313" key="4">
    <source>
        <dbReference type="EMBL" id="MBB6446476.1"/>
    </source>
</evidence>
<reference evidence="4 5" key="1">
    <citation type="submission" date="2020-08" db="EMBL/GenBank/DDBJ databases">
        <title>Genomic Encyclopedia of Type Strains, Phase IV (KMG-IV): sequencing the most valuable type-strain genomes for metagenomic binning, comparative biology and taxonomic classification.</title>
        <authorList>
            <person name="Goeker M."/>
        </authorList>
    </citation>
    <scope>NUCLEOTIDE SEQUENCE [LARGE SCALE GENOMIC DNA]</scope>
    <source>
        <strain evidence="4 5">DSM 5391</strain>
    </source>
</reference>
<dbReference type="InterPro" id="IPR016032">
    <property type="entry name" value="Sig_transdc_resp-reg_C-effctor"/>
</dbReference>
<dbReference type="AlphaFoldDB" id="A0A7X0HTG2"/>
<evidence type="ECO:0000256" key="2">
    <source>
        <dbReference type="ARBA" id="ARBA00023163"/>
    </source>
</evidence>
<dbReference type="Gene3D" id="1.10.10.10">
    <property type="entry name" value="Winged helix-like DNA-binding domain superfamily/Winged helix DNA-binding domain"/>
    <property type="match status" value="1"/>
</dbReference>
<keyword evidence="5" id="KW-1185">Reference proteome</keyword>
<keyword evidence="1" id="KW-0805">Transcription regulation</keyword>
<keyword evidence="4" id="KW-0238">DNA-binding</keyword>
<dbReference type="InterPro" id="IPR000792">
    <property type="entry name" value="Tscrpt_reg_LuxR_C"/>
</dbReference>
<protein>
    <submittedName>
        <fullName evidence="4">DNA-binding NarL/FixJ family response regulator</fullName>
    </submittedName>
</protein>
<organism evidence="4 5">
    <name type="scientific">Bacillus benzoevorans</name>
    <dbReference type="NCBI Taxonomy" id="1456"/>
    <lineage>
        <taxon>Bacteria</taxon>
        <taxon>Bacillati</taxon>
        <taxon>Bacillota</taxon>
        <taxon>Bacilli</taxon>
        <taxon>Bacillales</taxon>
        <taxon>Bacillaceae</taxon>
        <taxon>Bacillus</taxon>
    </lineage>
</organism>